<dbReference type="Proteomes" id="UP000002425">
    <property type="component" value="Chromosome"/>
</dbReference>
<accession>Q1QEB9</accession>
<name>Q1QEB9_PSYCK</name>
<dbReference type="AlphaFoldDB" id="Q1QEB9"/>
<dbReference type="KEGG" id="pcr:Pcryo_0200"/>
<evidence type="ECO:0000313" key="1">
    <source>
        <dbReference type="EMBL" id="ABE73984.1"/>
    </source>
</evidence>
<proteinExistence type="predicted"/>
<reference evidence="1" key="1">
    <citation type="submission" date="2006-03" db="EMBL/GenBank/DDBJ databases">
        <title>Complete sequence of chromosome of Psychrobacter cryohalolentis K5.</title>
        <authorList>
            <consortium name="US DOE Joint Genome Institute"/>
            <person name="Copeland A."/>
            <person name="Lucas S."/>
            <person name="Lapidus A."/>
            <person name="Barry K."/>
            <person name="Detter J.C."/>
            <person name="Glavina del Rio T."/>
            <person name="Hammon N."/>
            <person name="Israni S."/>
            <person name="Dalin E."/>
            <person name="Tice H."/>
            <person name="Pitluck S."/>
            <person name="Brettin T."/>
            <person name="Bruce D."/>
            <person name="Han C."/>
            <person name="Tapia R."/>
            <person name="Sims D.R."/>
            <person name="Gilna P."/>
            <person name="Schmutz J."/>
            <person name="Larimer F."/>
            <person name="Land M."/>
            <person name="Hauser L."/>
            <person name="Kyrpides N."/>
            <person name="Kim E."/>
            <person name="Richardson P."/>
        </authorList>
    </citation>
    <scope>NUCLEOTIDE SEQUENCE</scope>
    <source>
        <strain evidence="1">K5</strain>
    </source>
</reference>
<protein>
    <submittedName>
        <fullName evidence="1">Uncharacterized protein</fullName>
    </submittedName>
</protein>
<dbReference type="HOGENOM" id="CLU_2540112_0_0_6"/>
<sequence length="83" mass="9933">MTLIRLTDYFIKPLSSGWQQTIKISFEALLPITTTFEELVERAVFWEDYGQRYPNGYAVKKAKFLLDVYRNAIFFDLACRWRQ</sequence>
<gene>
    <name evidence="1" type="ordered locus">Pcryo_0200</name>
</gene>
<dbReference type="RefSeq" id="WP_011512573.1">
    <property type="nucleotide sequence ID" value="NC_007969.1"/>
</dbReference>
<keyword evidence="2" id="KW-1185">Reference proteome</keyword>
<organism evidence="1 2">
    <name type="scientific">Psychrobacter cryohalolentis (strain ATCC BAA-1226 / DSM 17306 / VKM B-2378 / K5)</name>
    <dbReference type="NCBI Taxonomy" id="335284"/>
    <lineage>
        <taxon>Bacteria</taxon>
        <taxon>Pseudomonadati</taxon>
        <taxon>Pseudomonadota</taxon>
        <taxon>Gammaproteobacteria</taxon>
        <taxon>Moraxellales</taxon>
        <taxon>Moraxellaceae</taxon>
        <taxon>Psychrobacter</taxon>
    </lineage>
</organism>
<dbReference type="STRING" id="335284.Pcryo_0200"/>
<dbReference type="EMBL" id="CP000323">
    <property type="protein sequence ID" value="ABE73984.1"/>
    <property type="molecule type" value="Genomic_DNA"/>
</dbReference>
<evidence type="ECO:0000313" key="2">
    <source>
        <dbReference type="Proteomes" id="UP000002425"/>
    </source>
</evidence>